<accession>A0A8X6KMF5</accession>
<name>A0A8X6KMF5_TRICU</name>
<feature type="region of interest" description="Disordered" evidence="1">
    <location>
        <begin position="33"/>
        <end position="59"/>
    </location>
</feature>
<evidence type="ECO:0000313" key="3">
    <source>
        <dbReference type="Proteomes" id="UP000887116"/>
    </source>
</evidence>
<sequence length="257" mass="28361">MRLPLTKRKTAIDSKFHDMHSVAYLESPSKHPIPIEATKSAKGPYSQTNSTDKLTRVPIPPADKPRIQDIHQLPVLFANARPQVGLAHEKRKKDIDKEIAAFFSTGKKLYAVGGEHTKTFPQQRGLTFTTVTSEVLLEGLDGRYYKGTVDESSRASKDESDETKTQESENQSDAIQNEDANNVVPSPAVLTKTTSKVRRGTKIAIPANRSKQATNQARSAMSTQSGTQVAASSSVGEKVFKEKEMPEKLQSNIYFDD</sequence>
<gene>
    <name evidence="2" type="primary">AVEN_34620_1</name>
    <name evidence="2" type="ORF">TNCT_29731</name>
</gene>
<feature type="compositionally biased region" description="Polar residues" evidence="1">
    <location>
        <begin position="168"/>
        <end position="184"/>
    </location>
</feature>
<protein>
    <submittedName>
        <fullName evidence="2">Uncharacterized protein</fullName>
    </submittedName>
</protein>
<feature type="region of interest" description="Disordered" evidence="1">
    <location>
        <begin position="148"/>
        <end position="243"/>
    </location>
</feature>
<keyword evidence="3" id="KW-1185">Reference proteome</keyword>
<dbReference type="AlphaFoldDB" id="A0A8X6KMF5"/>
<dbReference type="OrthoDB" id="10558994at2759"/>
<dbReference type="EMBL" id="BMAO01001834">
    <property type="protein sequence ID" value="GFQ76308.1"/>
    <property type="molecule type" value="Genomic_DNA"/>
</dbReference>
<evidence type="ECO:0000313" key="2">
    <source>
        <dbReference type="EMBL" id="GFQ76308.1"/>
    </source>
</evidence>
<dbReference type="Proteomes" id="UP000887116">
    <property type="component" value="Unassembled WGS sequence"/>
</dbReference>
<organism evidence="2 3">
    <name type="scientific">Trichonephila clavata</name>
    <name type="common">Joro spider</name>
    <name type="synonym">Nephila clavata</name>
    <dbReference type="NCBI Taxonomy" id="2740835"/>
    <lineage>
        <taxon>Eukaryota</taxon>
        <taxon>Metazoa</taxon>
        <taxon>Ecdysozoa</taxon>
        <taxon>Arthropoda</taxon>
        <taxon>Chelicerata</taxon>
        <taxon>Arachnida</taxon>
        <taxon>Araneae</taxon>
        <taxon>Araneomorphae</taxon>
        <taxon>Entelegynae</taxon>
        <taxon>Araneoidea</taxon>
        <taxon>Nephilidae</taxon>
        <taxon>Trichonephila</taxon>
    </lineage>
</organism>
<proteinExistence type="predicted"/>
<reference evidence="2" key="1">
    <citation type="submission" date="2020-07" db="EMBL/GenBank/DDBJ databases">
        <title>Multicomponent nature underlies the extraordinary mechanical properties of spider dragline silk.</title>
        <authorList>
            <person name="Kono N."/>
            <person name="Nakamura H."/>
            <person name="Mori M."/>
            <person name="Yoshida Y."/>
            <person name="Ohtoshi R."/>
            <person name="Malay A.D."/>
            <person name="Moran D.A.P."/>
            <person name="Tomita M."/>
            <person name="Numata K."/>
            <person name="Arakawa K."/>
        </authorList>
    </citation>
    <scope>NUCLEOTIDE SEQUENCE</scope>
</reference>
<feature type="compositionally biased region" description="Basic and acidic residues" evidence="1">
    <location>
        <begin position="148"/>
        <end position="167"/>
    </location>
</feature>
<feature type="compositionally biased region" description="Polar residues" evidence="1">
    <location>
        <begin position="209"/>
        <end position="235"/>
    </location>
</feature>
<evidence type="ECO:0000256" key="1">
    <source>
        <dbReference type="SAM" id="MobiDB-lite"/>
    </source>
</evidence>
<comment type="caution">
    <text evidence="2">The sequence shown here is derived from an EMBL/GenBank/DDBJ whole genome shotgun (WGS) entry which is preliminary data.</text>
</comment>